<evidence type="ECO:0000256" key="3">
    <source>
        <dbReference type="ARBA" id="ARBA00004991"/>
    </source>
</evidence>
<evidence type="ECO:0008006" key="23">
    <source>
        <dbReference type="Google" id="ProtNLM"/>
    </source>
</evidence>
<dbReference type="FunFam" id="1.10.10.60:FF:000020">
    <property type="entry name" value="Ceramide synthase 5"/>
    <property type="match status" value="1"/>
</dbReference>
<evidence type="ECO:0000256" key="17">
    <source>
        <dbReference type="SAM" id="MobiDB-lite"/>
    </source>
</evidence>
<evidence type="ECO:0000256" key="4">
    <source>
        <dbReference type="ARBA" id="ARBA00022679"/>
    </source>
</evidence>
<reference evidence="21 22" key="1">
    <citation type="journal article" date="2018" name="Nat. Ecol. Evol.">
        <title>Shark genomes provide insights into elasmobranch evolution and the origin of vertebrates.</title>
        <authorList>
            <person name="Hara Y"/>
            <person name="Yamaguchi K"/>
            <person name="Onimaru K"/>
            <person name="Kadota M"/>
            <person name="Koyanagi M"/>
            <person name="Keeley SD"/>
            <person name="Tatsumi K"/>
            <person name="Tanaka K"/>
            <person name="Motone F"/>
            <person name="Kageyama Y"/>
            <person name="Nozu R"/>
            <person name="Adachi N"/>
            <person name="Nishimura O"/>
            <person name="Nakagawa R"/>
            <person name="Tanegashima C"/>
            <person name="Kiyatake I"/>
            <person name="Matsumoto R"/>
            <person name="Murakumo K"/>
            <person name="Nishida K"/>
            <person name="Terakita A"/>
            <person name="Kuratani S"/>
            <person name="Sato K"/>
            <person name="Hyodo S Kuraku.S."/>
        </authorList>
    </citation>
    <scope>NUCLEOTIDE SEQUENCE [LARGE SCALE GENOMIC DNA]</scope>
</reference>
<dbReference type="InterPro" id="IPR009057">
    <property type="entry name" value="Homeodomain-like_sf"/>
</dbReference>
<feature type="transmembrane region" description="Helical" evidence="18">
    <location>
        <begin position="167"/>
        <end position="187"/>
    </location>
</feature>
<dbReference type="Proteomes" id="UP000287033">
    <property type="component" value="Unassembled WGS sequence"/>
</dbReference>
<keyword evidence="7 18" id="KW-1133">Transmembrane helix</keyword>
<dbReference type="InterPro" id="IPR016439">
    <property type="entry name" value="Lag1/Lac1-like"/>
</dbReference>
<dbReference type="GO" id="GO:0003677">
    <property type="term" value="F:DNA binding"/>
    <property type="evidence" value="ECO:0007669"/>
    <property type="project" value="UniProtKB-UniRule"/>
</dbReference>
<feature type="transmembrane region" description="Helical" evidence="18">
    <location>
        <begin position="66"/>
        <end position="83"/>
    </location>
</feature>
<dbReference type="OMA" id="KSELCWN"/>
<dbReference type="OrthoDB" id="537032at2759"/>
<evidence type="ECO:0000313" key="22">
    <source>
        <dbReference type="Proteomes" id="UP000287033"/>
    </source>
</evidence>
<name>A0A401SG13_CHIPU</name>
<dbReference type="STRING" id="137246.A0A401SG13"/>
<dbReference type="Pfam" id="PF03798">
    <property type="entry name" value="TRAM_LAG1_CLN8"/>
    <property type="match status" value="1"/>
</dbReference>
<organism evidence="21 22">
    <name type="scientific">Chiloscyllium punctatum</name>
    <name type="common">Brownbanded bambooshark</name>
    <name type="synonym">Hemiscyllium punctatum</name>
    <dbReference type="NCBI Taxonomy" id="137246"/>
    <lineage>
        <taxon>Eukaryota</taxon>
        <taxon>Metazoa</taxon>
        <taxon>Chordata</taxon>
        <taxon>Craniata</taxon>
        <taxon>Vertebrata</taxon>
        <taxon>Chondrichthyes</taxon>
        <taxon>Elasmobranchii</taxon>
        <taxon>Galeomorphii</taxon>
        <taxon>Galeoidea</taxon>
        <taxon>Orectolobiformes</taxon>
        <taxon>Hemiscylliidae</taxon>
        <taxon>Chiloscyllium</taxon>
    </lineage>
</organism>
<feature type="domain" description="Homeobox" evidence="19">
    <location>
        <begin position="111"/>
        <end position="155"/>
    </location>
</feature>
<dbReference type="Gene3D" id="1.10.10.60">
    <property type="entry name" value="Homeodomain-like"/>
    <property type="match status" value="1"/>
</dbReference>
<evidence type="ECO:0000256" key="2">
    <source>
        <dbReference type="ARBA" id="ARBA00004760"/>
    </source>
</evidence>
<gene>
    <name evidence="21" type="ORF">chiPu_0007778</name>
</gene>
<dbReference type="CDD" id="cd00086">
    <property type="entry name" value="homeodomain"/>
    <property type="match status" value="1"/>
</dbReference>
<dbReference type="Pfam" id="PF00046">
    <property type="entry name" value="Homeodomain"/>
    <property type="match status" value="1"/>
</dbReference>
<evidence type="ECO:0000259" key="19">
    <source>
        <dbReference type="PROSITE" id="PS50071"/>
    </source>
</evidence>
<proteinExistence type="predicted"/>
<dbReference type="UniPathway" id="UPA00222"/>
<dbReference type="GO" id="GO:0005634">
    <property type="term" value="C:nucleus"/>
    <property type="evidence" value="ECO:0007669"/>
    <property type="project" value="UniProtKB-SubCell"/>
</dbReference>
<keyword evidence="6" id="KW-0256">Endoplasmic reticulum</keyword>
<dbReference type="PROSITE" id="PS50922">
    <property type="entry name" value="TLC"/>
    <property type="match status" value="1"/>
</dbReference>
<accession>A0A401SG13</accession>
<feature type="region of interest" description="Disordered" evidence="17">
    <location>
        <begin position="367"/>
        <end position="420"/>
    </location>
</feature>
<evidence type="ECO:0000256" key="18">
    <source>
        <dbReference type="SAM" id="Phobius"/>
    </source>
</evidence>
<evidence type="ECO:0000256" key="13">
    <source>
        <dbReference type="ARBA" id="ARBA00049036"/>
    </source>
</evidence>
<feature type="transmembrane region" description="Helical" evidence="18">
    <location>
        <begin position="290"/>
        <end position="314"/>
    </location>
</feature>
<dbReference type="GO" id="GO:0046513">
    <property type="term" value="P:ceramide biosynthetic process"/>
    <property type="evidence" value="ECO:0007669"/>
    <property type="project" value="InterPro"/>
</dbReference>
<evidence type="ECO:0000259" key="20">
    <source>
        <dbReference type="PROSITE" id="PS50922"/>
    </source>
</evidence>
<evidence type="ECO:0000256" key="12">
    <source>
        <dbReference type="ARBA" id="ARBA00023242"/>
    </source>
</evidence>
<dbReference type="SMART" id="SM00724">
    <property type="entry name" value="TLC"/>
    <property type="match status" value="1"/>
</dbReference>
<dbReference type="GO" id="GO:0000981">
    <property type="term" value="F:DNA-binding transcription factor activity, RNA polymerase II-specific"/>
    <property type="evidence" value="ECO:0007669"/>
    <property type="project" value="InterPro"/>
</dbReference>
<dbReference type="GO" id="GO:0050291">
    <property type="term" value="F:sphingosine N-acyltransferase activity"/>
    <property type="evidence" value="ECO:0007669"/>
    <property type="project" value="InterPro"/>
</dbReference>
<keyword evidence="10 15" id="KW-0472">Membrane</keyword>
<comment type="subcellular location">
    <subcellularLocation>
        <location evidence="1">Endoplasmic reticulum membrane</location>
        <topology evidence="1">Multi-pass membrane protein</topology>
    </subcellularLocation>
    <subcellularLocation>
        <location evidence="14 16">Nucleus</location>
    </subcellularLocation>
</comment>
<feature type="domain" description="TLC" evidence="20">
    <location>
        <begin position="158"/>
        <end position="359"/>
    </location>
</feature>
<protein>
    <recommendedName>
        <fullName evidence="23">Homeobox domain-containing protein</fullName>
    </recommendedName>
</protein>
<keyword evidence="22" id="KW-1185">Reference proteome</keyword>
<dbReference type="PROSITE" id="PS00027">
    <property type="entry name" value="HOMEOBOX_1"/>
    <property type="match status" value="1"/>
</dbReference>
<evidence type="ECO:0000256" key="8">
    <source>
        <dbReference type="ARBA" id="ARBA00023098"/>
    </source>
</evidence>
<dbReference type="InterPro" id="IPR006634">
    <property type="entry name" value="TLC-dom"/>
</dbReference>
<evidence type="ECO:0000256" key="11">
    <source>
        <dbReference type="ARBA" id="ARBA00023155"/>
    </source>
</evidence>
<comment type="caution">
    <text evidence="21">The sequence shown here is derived from an EMBL/GenBank/DDBJ whole genome shotgun (WGS) entry which is preliminary data.</text>
</comment>
<comment type="pathway">
    <text evidence="3">Sphingolipid metabolism.</text>
</comment>
<comment type="catalytic activity">
    <reaction evidence="13">
        <text>sphinganine + octadecanoyl-CoA = N-(octadecanoyl)-sphinganine + CoA + H(+)</text>
        <dbReference type="Rhea" id="RHEA:36547"/>
        <dbReference type="ChEBI" id="CHEBI:15378"/>
        <dbReference type="ChEBI" id="CHEBI:57287"/>
        <dbReference type="ChEBI" id="CHEBI:57394"/>
        <dbReference type="ChEBI" id="CHEBI:57817"/>
        <dbReference type="ChEBI" id="CHEBI:67033"/>
    </reaction>
    <physiologicalReaction direction="left-to-right" evidence="13">
        <dbReference type="Rhea" id="RHEA:36548"/>
    </physiologicalReaction>
</comment>
<dbReference type="InterPro" id="IPR001356">
    <property type="entry name" value="HD"/>
</dbReference>
<keyword evidence="4" id="KW-0808">Transferase</keyword>
<evidence type="ECO:0000256" key="5">
    <source>
        <dbReference type="ARBA" id="ARBA00022692"/>
    </source>
</evidence>
<feature type="compositionally biased region" description="Polar residues" evidence="17">
    <location>
        <begin position="390"/>
        <end position="404"/>
    </location>
</feature>
<dbReference type="PANTHER" id="PTHR12560">
    <property type="entry name" value="LONGEVITY ASSURANCE FACTOR 1 LAG1"/>
    <property type="match status" value="1"/>
</dbReference>
<feature type="DNA-binding region" description="Homeobox" evidence="14">
    <location>
        <begin position="113"/>
        <end position="156"/>
    </location>
</feature>
<dbReference type="PROSITE" id="PS50071">
    <property type="entry name" value="HOMEOBOX_2"/>
    <property type="match status" value="1"/>
</dbReference>
<keyword evidence="11 14" id="KW-0371">Homeobox</keyword>
<evidence type="ECO:0000256" key="9">
    <source>
        <dbReference type="ARBA" id="ARBA00023125"/>
    </source>
</evidence>
<evidence type="ECO:0000256" key="7">
    <source>
        <dbReference type="ARBA" id="ARBA00022989"/>
    </source>
</evidence>
<dbReference type="PIRSF" id="PIRSF005225">
    <property type="entry name" value="LAG1_LAC1"/>
    <property type="match status" value="1"/>
</dbReference>
<feature type="compositionally biased region" description="Basic and acidic residues" evidence="17">
    <location>
        <begin position="409"/>
        <end position="420"/>
    </location>
</feature>
<keyword evidence="12 14" id="KW-0539">Nucleus</keyword>
<evidence type="ECO:0000256" key="15">
    <source>
        <dbReference type="PROSITE-ProRule" id="PRU00205"/>
    </source>
</evidence>
<sequence length="420" mass="49731">MSVFSQSQLYPLESSPCPEVTSAGSGRMSSFLDKWLWHHEYWLPPGITWKDMEDSDHDRYPRPRDLFISIPYAFVFIAVRYLFERLIALPLSKQMGVKEKPRRKASPKPTLEKVYTSQSTCPKENELLALSKQCDLSVQELKVWFRHRRNQDRPSISQKFCEASWRFAFYLLAFVAGLCVLLDKPWFWDQKECWKGYPQQVLLPSQYWYYMIELAFYWSLLFRVSWDVKRKDFKEQIIHHIATIFLIGFSYCANYIRVGTLVMLVHDASDYIMECAKMLNYAGWRRSCDVLFAVFAVVFLITRLIIFPNVVIYTTFYHSMEIFQPFFGYYFFNILLMVLQLLHIFWAYLILRMVAKFIFLGKIDKDERSDDEESDGTEEEEEDERMETKSASSNHNGVLNNMTNGMKGKSNERNKLPKAR</sequence>
<evidence type="ECO:0000256" key="6">
    <source>
        <dbReference type="ARBA" id="ARBA00022824"/>
    </source>
</evidence>
<feature type="transmembrane region" description="Helical" evidence="18">
    <location>
        <begin position="237"/>
        <end position="256"/>
    </location>
</feature>
<feature type="compositionally biased region" description="Acidic residues" evidence="17">
    <location>
        <begin position="369"/>
        <end position="385"/>
    </location>
</feature>
<keyword evidence="5 15" id="KW-0812">Transmembrane</keyword>
<dbReference type="AlphaFoldDB" id="A0A401SG13"/>
<dbReference type="SUPFAM" id="SSF46689">
    <property type="entry name" value="Homeodomain-like"/>
    <property type="match status" value="1"/>
</dbReference>
<comment type="pathway">
    <text evidence="2">Lipid metabolism; sphingolipid metabolism.</text>
</comment>
<dbReference type="GO" id="GO:0005789">
    <property type="term" value="C:endoplasmic reticulum membrane"/>
    <property type="evidence" value="ECO:0007669"/>
    <property type="project" value="UniProtKB-SubCell"/>
</dbReference>
<evidence type="ECO:0000256" key="14">
    <source>
        <dbReference type="PROSITE-ProRule" id="PRU00108"/>
    </source>
</evidence>
<feature type="transmembrane region" description="Helical" evidence="18">
    <location>
        <begin position="326"/>
        <end position="349"/>
    </location>
</feature>
<evidence type="ECO:0000313" key="21">
    <source>
        <dbReference type="EMBL" id="GCC29338.1"/>
    </source>
</evidence>
<dbReference type="PANTHER" id="PTHR12560:SF6">
    <property type="entry name" value="CERAMIDE SYNTHASE 4"/>
    <property type="match status" value="1"/>
</dbReference>
<keyword evidence="9 14" id="KW-0238">DNA-binding</keyword>
<evidence type="ECO:0000256" key="10">
    <source>
        <dbReference type="ARBA" id="ARBA00023136"/>
    </source>
</evidence>
<feature type="transmembrane region" description="Helical" evidence="18">
    <location>
        <begin position="207"/>
        <end position="225"/>
    </location>
</feature>
<evidence type="ECO:0000256" key="16">
    <source>
        <dbReference type="RuleBase" id="RU000682"/>
    </source>
</evidence>
<evidence type="ECO:0000256" key="1">
    <source>
        <dbReference type="ARBA" id="ARBA00004477"/>
    </source>
</evidence>
<keyword evidence="8" id="KW-0443">Lipid metabolism</keyword>
<dbReference type="InterPro" id="IPR017970">
    <property type="entry name" value="Homeobox_CS"/>
</dbReference>
<dbReference type="EMBL" id="BEZZ01000245">
    <property type="protein sequence ID" value="GCC29338.1"/>
    <property type="molecule type" value="Genomic_DNA"/>
</dbReference>